<feature type="transmembrane region" description="Helical" evidence="1">
    <location>
        <begin position="69"/>
        <end position="90"/>
    </location>
</feature>
<gene>
    <name evidence="2" type="ORF">ENQ20_04715</name>
</gene>
<keyword evidence="1" id="KW-1133">Transmembrane helix</keyword>
<keyword evidence="1" id="KW-0812">Transmembrane</keyword>
<protein>
    <submittedName>
        <fullName evidence="2">Uncharacterized protein</fullName>
    </submittedName>
</protein>
<name>A0A7C1FN14_9CHLR</name>
<keyword evidence="1" id="KW-0472">Membrane</keyword>
<evidence type="ECO:0000256" key="1">
    <source>
        <dbReference type="SAM" id="Phobius"/>
    </source>
</evidence>
<sequence>MQKPSRPGAHRSRQPIILDGKELDAAAVAAQRAARRARARMAKMLLIALGVGLVLIFSGSFWMSRTVSADAGIALFLLPAALLFAVVYFMNNYWQWRILQVLDLRCPHCEQPLGGEIHWTQRPGYRCPHCGKDAIATARQLGDG</sequence>
<comment type="caution">
    <text evidence="2">The sequence shown here is derived from an EMBL/GenBank/DDBJ whole genome shotgun (WGS) entry which is preliminary data.</text>
</comment>
<dbReference type="EMBL" id="DSMG01000053">
    <property type="protein sequence ID" value="HDX30778.1"/>
    <property type="molecule type" value="Genomic_DNA"/>
</dbReference>
<feature type="transmembrane region" description="Helical" evidence="1">
    <location>
        <begin position="44"/>
        <end position="63"/>
    </location>
</feature>
<organism evidence="2">
    <name type="scientific">Caldilinea aerophila</name>
    <dbReference type="NCBI Taxonomy" id="133453"/>
    <lineage>
        <taxon>Bacteria</taxon>
        <taxon>Bacillati</taxon>
        <taxon>Chloroflexota</taxon>
        <taxon>Caldilineae</taxon>
        <taxon>Caldilineales</taxon>
        <taxon>Caldilineaceae</taxon>
        <taxon>Caldilinea</taxon>
    </lineage>
</organism>
<reference evidence="2" key="1">
    <citation type="journal article" date="2020" name="mSystems">
        <title>Genome- and Community-Level Interaction Insights into Carbon Utilization and Element Cycling Functions of Hydrothermarchaeota in Hydrothermal Sediment.</title>
        <authorList>
            <person name="Zhou Z."/>
            <person name="Liu Y."/>
            <person name="Xu W."/>
            <person name="Pan J."/>
            <person name="Luo Z.H."/>
            <person name="Li M."/>
        </authorList>
    </citation>
    <scope>NUCLEOTIDE SEQUENCE [LARGE SCALE GENOMIC DNA]</scope>
    <source>
        <strain evidence="2">SpSt-289</strain>
    </source>
</reference>
<accession>A0A7C1FN14</accession>
<evidence type="ECO:0000313" key="2">
    <source>
        <dbReference type="EMBL" id="HDX30778.1"/>
    </source>
</evidence>
<dbReference type="AlphaFoldDB" id="A0A7C1FN14"/>
<proteinExistence type="predicted"/>